<dbReference type="InterPro" id="IPR019539">
    <property type="entry name" value="GalKase_N"/>
</dbReference>
<dbReference type="Pfam" id="PF08544">
    <property type="entry name" value="GHMP_kinases_C"/>
    <property type="match status" value="1"/>
</dbReference>
<dbReference type="Gene3D" id="3.30.230.10">
    <property type="match status" value="1"/>
</dbReference>
<dbReference type="PROSITE" id="PS00627">
    <property type="entry name" value="GHMP_KINASES_ATP"/>
    <property type="match status" value="1"/>
</dbReference>
<feature type="domain" description="Galactokinase N-terminal" evidence="10">
    <location>
        <begin position="31"/>
        <end position="78"/>
    </location>
</feature>
<dbReference type="GO" id="GO:0004335">
    <property type="term" value="F:galactokinase activity"/>
    <property type="evidence" value="ECO:0007669"/>
    <property type="project" value="UniProtKB-EC"/>
</dbReference>
<evidence type="ECO:0000259" key="10">
    <source>
        <dbReference type="Pfam" id="PF10509"/>
    </source>
</evidence>
<dbReference type="EC" id="2.7.1.6" evidence="7"/>
<evidence type="ECO:0000259" key="8">
    <source>
        <dbReference type="Pfam" id="PF00288"/>
    </source>
</evidence>
<keyword evidence="6" id="KW-0119">Carbohydrate metabolism</keyword>
<keyword evidence="12" id="KW-1185">Reference proteome</keyword>
<keyword evidence="2 11" id="KW-0808">Transferase</keyword>
<evidence type="ECO:0000313" key="12">
    <source>
        <dbReference type="Proteomes" id="UP000776164"/>
    </source>
</evidence>
<name>A0ABS2L1X4_9MICO</name>
<evidence type="ECO:0000256" key="3">
    <source>
        <dbReference type="ARBA" id="ARBA00022741"/>
    </source>
</evidence>
<organism evidence="11 12">
    <name type="scientific">Subtercola frigoramans</name>
    <dbReference type="NCBI Taxonomy" id="120298"/>
    <lineage>
        <taxon>Bacteria</taxon>
        <taxon>Bacillati</taxon>
        <taxon>Actinomycetota</taxon>
        <taxon>Actinomycetes</taxon>
        <taxon>Micrococcales</taxon>
        <taxon>Microbacteriaceae</taxon>
        <taxon>Subtercola</taxon>
    </lineage>
</organism>
<comment type="similarity">
    <text evidence="1">Belongs to the GHMP kinase family. GalK subfamily.</text>
</comment>
<dbReference type="EMBL" id="JAFBBU010000001">
    <property type="protein sequence ID" value="MBM7471075.1"/>
    <property type="molecule type" value="Genomic_DNA"/>
</dbReference>
<proteinExistence type="inferred from homology"/>
<dbReference type="InterPro" id="IPR006204">
    <property type="entry name" value="GHMP_kinase_N_dom"/>
</dbReference>
<dbReference type="InterPro" id="IPR013750">
    <property type="entry name" value="GHMP_kinase_C_dom"/>
</dbReference>
<keyword evidence="5" id="KW-0067">ATP-binding</keyword>
<evidence type="ECO:0000256" key="2">
    <source>
        <dbReference type="ARBA" id="ARBA00022679"/>
    </source>
</evidence>
<evidence type="ECO:0000256" key="5">
    <source>
        <dbReference type="ARBA" id="ARBA00022840"/>
    </source>
</evidence>
<feature type="domain" description="GHMP kinase C-terminal" evidence="9">
    <location>
        <begin position="312"/>
        <end position="384"/>
    </location>
</feature>
<dbReference type="NCBIfam" id="TIGR00131">
    <property type="entry name" value="gal_kin"/>
    <property type="match status" value="1"/>
</dbReference>
<dbReference type="PANTHER" id="PTHR10457:SF7">
    <property type="entry name" value="GALACTOKINASE-RELATED"/>
    <property type="match status" value="1"/>
</dbReference>
<evidence type="ECO:0000256" key="4">
    <source>
        <dbReference type="ARBA" id="ARBA00022777"/>
    </source>
</evidence>
<keyword evidence="4" id="KW-0418">Kinase</keyword>
<comment type="caution">
    <text evidence="11">The sequence shown here is derived from an EMBL/GenBank/DDBJ whole genome shotgun (WGS) entry which is preliminary data.</text>
</comment>
<dbReference type="InterPro" id="IPR006203">
    <property type="entry name" value="GHMP_knse_ATP-bd_CS"/>
</dbReference>
<dbReference type="PROSITE" id="PS00106">
    <property type="entry name" value="GALACTOKINASE"/>
    <property type="match status" value="1"/>
</dbReference>
<accession>A0ABS2L1X4</accession>
<dbReference type="Gene3D" id="3.30.70.890">
    <property type="entry name" value="GHMP kinase, C-terminal domain"/>
    <property type="match status" value="1"/>
</dbReference>
<evidence type="ECO:0000256" key="6">
    <source>
        <dbReference type="ARBA" id="ARBA00023144"/>
    </source>
</evidence>
<evidence type="ECO:0000256" key="7">
    <source>
        <dbReference type="NCBIfam" id="TIGR00131"/>
    </source>
</evidence>
<dbReference type="Pfam" id="PF00288">
    <property type="entry name" value="GHMP_kinases_N"/>
    <property type="match status" value="1"/>
</dbReference>
<dbReference type="PIRSF" id="PIRSF000530">
    <property type="entry name" value="Galactokinase"/>
    <property type="match status" value="1"/>
</dbReference>
<dbReference type="InterPro" id="IPR000705">
    <property type="entry name" value="Galactokinase"/>
</dbReference>
<protein>
    <recommendedName>
        <fullName evidence="7">Galactokinase</fullName>
        <ecNumber evidence="7">2.7.1.6</ecNumber>
    </recommendedName>
</protein>
<dbReference type="RefSeq" id="WP_205106808.1">
    <property type="nucleotide sequence ID" value="NZ_BAAAHT010000017.1"/>
</dbReference>
<dbReference type="SUPFAM" id="SSF55060">
    <property type="entry name" value="GHMP Kinase, C-terminal domain"/>
    <property type="match status" value="1"/>
</dbReference>
<keyword evidence="3" id="KW-0547">Nucleotide-binding</keyword>
<reference evidence="11 12" key="1">
    <citation type="submission" date="2021-01" db="EMBL/GenBank/DDBJ databases">
        <title>Sequencing the genomes of 1000 actinobacteria strains.</title>
        <authorList>
            <person name="Klenk H.-P."/>
        </authorList>
    </citation>
    <scope>NUCLEOTIDE SEQUENCE [LARGE SCALE GENOMIC DNA]</scope>
    <source>
        <strain evidence="11 12">DSM 13057</strain>
    </source>
</reference>
<dbReference type="InterPro" id="IPR020568">
    <property type="entry name" value="Ribosomal_Su5_D2-typ_SF"/>
</dbReference>
<evidence type="ECO:0000256" key="1">
    <source>
        <dbReference type="ARBA" id="ARBA00006566"/>
    </source>
</evidence>
<dbReference type="Pfam" id="PF10509">
    <property type="entry name" value="GalKase_gal_bdg"/>
    <property type="match status" value="1"/>
</dbReference>
<dbReference type="InterPro" id="IPR036554">
    <property type="entry name" value="GHMP_kinase_C_sf"/>
</dbReference>
<keyword evidence="6" id="KW-0299">Galactose metabolism</keyword>
<dbReference type="Proteomes" id="UP000776164">
    <property type="component" value="Unassembled WGS sequence"/>
</dbReference>
<evidence type="ECO:0000313" key="11">
    <source>
        <dbReference type="EMBL" id="MBM7471075.1"/>
    </source>
</evidence>
<evidence type="ECO:0000259" key="9">
    <source>
        <dbReference type="Pfam" id="PF08544"/>
    </source>
</evidence>
<dbReference type="PANTHER" id="PTHR10457">
    <property type="entry name" value="MEVALONATE KINASE/GALACTOKINASE"/>
    <property type="match status" value="1"/>
</dbReference>
<dbReference type="InterPro" id="IPR019741">
    <property type="entry name" value="Galactokinase_CS"/>
</dbReference>
<sequence>MSDRRDPQHDAPETLTAQAVIAQTTAALTAEFELRHGRPAGGVWSAPGRVNLIGEHTDYNEGFVLPFAIDRRAYVALAARSDGLARVSSTFSDDIVECALTELSPEVLAGWSAYPLGVAWALLAAAAEGENPRTPDALPGFSLHIHSEVPIGAGLSSSAAIECATAVALNEFWQLGEAPARLARIGQIAENQAVGAPTGIMDQSASMLGHADAAVFLDCRSMQTATIPLGLAANDFEILVIDTKVSHDHATGGYADRRASCELAAATMGVYSLRELTPADLPRMREALDEVTFRRARHIVTENERVQETARLLRTEGPQAIGALLDASHVSMRDDFEISVAELNLAVEVSQRSGAIGARMTGGGFGGSALALIPRALRESLEADILKAFRAEGFARPDLFIVQPSEGATMTGAHASPGEGASE</sequence>
<dbReference type="SUPFAM" id="SSF54211">
    <property type="entry name" value="Ribosomal protein S5 domain 2-like"/>
    <property type="match status" value="1"/>
</dbReference>
<dbReference type="InterPro" id="IPR014721">
    <property type="entry name" value="Ribsml_uS5_D2-typ_fold_subgr"/>
</dbReference>
<feature type="domain" description="GHMP kinase N-terminal" evidence="8">
    <location>
        <begin position="122"/>
        <end position="209"/>
    </location>
</feature>
<dbReference type="PRINTS" id="PR00959">
    <property type="entry name" value="MEVGALKINASE"/>
</dbReference>
<dbReference type="PRINTS" id="PR00473">
    <property type="entry name" value="GALCTOKINASE"/>
</dbReference>
<dbReference type="InterPro" id="IPR006206">
    <property type="entry name" value="Mevalonate/galactokinase"/>
</dbReference>
<gene>
    <name evidence="11" type="ORF">JOE66_000709</name>
</gene>